<name>A0AAW0A2W1_9AGAR</name>
<sequence length="248" mass="28080">MLRTLKQLRAIISGSTALAILMRGAFRPNDLDIYVPRASEAKCINIMHRDYLFDTTKTLRPPYGSISGVYRIHWMKKEEHSINVIVVTGDNAAATIFQFHSTVVMNYLTGHGLLCAYPHLTLNKLSIANPGSNRSDRSMKKVEICYNKYRQRGFTHVERLNQHSSWETHMCGFDKSCPATPRSLYDGGCLFIPFLDRDNDGNMIEPPYYDGLHTVVWSLGGTPCKDTIVALHHHAAFSIPLKVIEVRQ</sequence>
<dbReference type="AlphaFoldDB" id="A0AAW0A2W1"/>
<comment type="caution">
    <text evidence="1">The sequence shown here is derived from an EMBL/GenBank/DDBJ whole genome shotgun (WGS) entry which is preliminary data.</text>
</comment>
<keyword evidence="2" id="KW-1185">Reference proteome</keyword>
<accession>A0AAW0A2W1</accession>
<organism evidence="1 2">
    <name type="scientific">Favolaschia claudopus</name>
    <dbReference type="NCBI Taxonomy" id="2862362"/>
    <lineage>
        <taxon>Eukaryota</taxon>
        <taxon>Fungi</taxon>
        <taxon>Dikarya</taxon>
        <taxon>Basidiomycota</taxon>
        <taxon>Agaricomycotina</taxon>
        <taxon>Agaricomycetes</taxon>
        <taxon>Agaricomycetidae</taxon>
        <taxon>Agaricales</taxon>
        <taxon>Marasmiineae</taxon>
        <taxon>Mycenaceae</taxon>
        <taxon>Favolaschia</taxon>
    </lineage>
</organism>
<dbReference type="EMBL" id="JAWWNJ010000089">
    <property type="protein sequence ID" value="KAK7000257.1"/>
    <property type="molecule type" value="Genomic_DNA"/>
</dbReference>
<protein>
    <submittedName>
        <fullName evidence="1">Uncharacterized protein</fullName>
    </submittedName>
</protein>
<dbReference type="Proteomes" id="UP001362999">
    <property type="component" value="Unassembled WGS sequence"/>
</dbReference>
<reference evidence="1 2" key="1">
    <citation type="journal article" date="2024" name="J Genomics">
        <title>Draft genome sequencing and assembly of Favolaschia claudopus CIRM-BRFM 2984 isolated from oak limbs.</title>
        <authorList>
            <person name="Navarro D."/>
            <person name="Drula E."/>
            <person name="Chaduli D."/>
            <person name="Cazenave R."/>
            <person name="Ahrendt S."/>
            <person name="Wang J."/>
            <person name="Lipzen A."/>
            <person name="Daum C."/>
            <person name="Barry K."/>
            <person name="Grigoriev I.V."/>
            <person name="Favel A."/>
            <person name="Rosso M.N."/>
            <person name="Martin F."/>
        </authorList>
    </citation>
    <scope>NUCLEOTIDE SEQUENCE [LARGE SCALE GENOMIC DNA]</scope>
    <source>
        <strain evidence="1 2">CIRM-BRFM 2984</strain>
    </source>
</reference>
<proteinExistence type="predicted"/>
<evidence type="ECO:0000313" key="2">
    <source>
        <dbReference type="Proteomes" id="UP001362999"/>
    </source>
</evidence>
<gene>
    <name evidence="1" type="ORF">R3P38DRAFT_2561855</name>
</gene>
<evidence type="ECO:0000313" key="1">
    <source>
        <dbReference type="EMBL" id="KAK7000257.1"/>
    </source>
</evidence>